<feature type="region of interest" description="Disordered" evidence="1">
    <location>
        <begin position="69"/>
        <end position="104"/>
    </location>
</feature>
<evidence type="ECO:0000313" key="3">
    <source>
        <dbReference type="Proteomes" id="UP000325081"/>
    </source>
</evidence>
<dbReference type="EMBL" id="BKCP01004750">
    <property type="protein sequence ID" value="GER33639.1"/>
    <property type="molecule type" value="Genomic_DNA"/>
</dbReference>
<evidence type="ECO:0000256" key="1">
    <source>
        <dbReference type="SAM" id="MobiDB-lite"/>
    </source>
</evidence>
<accession>A0A5A7PLL0</accession>
<evidence type="ECO:0000313" key="2">
    <source>
        <dbReference type="EMBL" id="GER33639.1"/>
    </source>
</evidence>
<proteinExistence type="predicted"/>
<dbReference type="GO" id="GO:0016740">
    <property type="term" value="F:transferase activity"/>
    <property type="evidence" value="ECO:0007669"/>
    <property type="project" value="UniProtKB-KW"/>
</dbReference>
<name>A0A5A7PLL0_STRAF</name>
<reference evidence="3" key="1">
    <citation type="journal article" date="2019" name="Curr. Biol.">
        <title>Genome Sequence of Striga asiatica Provides Insight into the Evolution of Plant Parasitism.</title>
        <authorList>
            <person name="Yoshida S."/>
            <person name="Kim S."/>
            <person name="Wafula E.K."/>
            <person name="Tanskanen J."/>
            <person name="Kim Y.M."/>
            <person name="Honaas L."/>
            <person name="Yang Z."/>
            <person name="Spallek T."/>
            <person name="Conn C.E."/>
            <person name="Ichihashi Y."/>
            <person name="Cheong K."/>
            <person name="Cui S."/>
            <person name="Der J.P."/>
            <person name="Gundlach H."/>
            <person name="Jiao Y."/>
            <person name="Hori C."/>
            <person name="Ishida J.K."/>
            <person name="Kasahara H."/>
            <person name="Kiba T."/>
            <person name="Kim M.S."/>
            <person name="Koo N."/>
            <person name="Laohavisit A."/>
            <person name="Lee Y.H."/>
            <person name="Lumba S."/>
            <person name="McCourt P."/>
            <person name="Mortimer J.C."/>
            <person name="Mutuku J.M."/>
            <person name="Nomura T."/>
            <person name="Sasaki-Sekimoto Y."/>
            <person name="Seto Y."/>
            <person name="Wang Y."/>
            <person name="Wakatake T."/>
            <person name="Sakakibara H."/>
            <person name="Demura T."/>
            <person name="Yamaguchi S."/>
            <person name="Yoneyama K."/>
            <person name="Manabe R.I."/>
            <person name="Nelson D.C."/>
            <person name="Schulman A.H."/>
            <person name="Timko M.P."/>
            <person name="dePamphilis C.W."/>
            <person name="Choi D."/>
            <person name="Shirasu K."/>
        </authorList>
    </citation>
    <scope>NUCLEOTIDE SEQUENCE [LARGE SCALE GENOMIC DNA]</scope>
    <source>
        <strain evidence="3">cv. UVA1</strain>
    </source>
</reference>
<feature type="compositionally biased region" description="Low complexity" evidence="1">
    <location>
        <begin position="69"/>
        <end position="80"/>
    </location>
</feature>
<protein>
    <submittedName>
        <fullName evidence="2">Phosphotransferases</fullName>
    </submittedName>
</protein>
<feature type="compositionally biased region" description="Low complexity" evidence="1">
    <location>
        <begin position="93"/>
        <end position="104"/>
    </location>
</feature>
<dbReference type="Proteomes" id="UP000325081">
    <property type="component" value="Unassembled WGS sequence"/>
</dbReference>
<dbReference type="AlphaFoldDB" id="A0A5A7PLL0"/>
<organism evidence="2 3">
    <name type="scientific">Striga asiatica</name>
    <name type="common">Asiatic witchweed</name>
    <name type="synonym">Buchnera asiatica</name>
    <dbReference type="NCBI Taxonomy" id="4170"/>
    <lineage>
        <taxon>Eukaryota</taxon>
        <taxon>Viridiplantae</taxon>
        <taxon>Streptophyta</taxon>
        <taxon>Embryophyta</taxon>
        <taxon>Tracheophyta</taxon>
        <taxon>Spermatophyta</taxon>
        <taxon>Magnoliopsida</taxon>
        <taxon>eudicotyledons</taxon>
        <taxon>Gunneridae</taxon>
        <taxon>Pentapetalae</taxon>
        <taxon>asterids</taxon>
        <taxon>lamiids</taxon>
        <taxon>Lamiales</taxon>
        <taxon>Orobanchaceae</taxon>
        <taxon>Buchnereae</taxon>
        <taxon>Striga</taxon>
    </lineage>
</organism>
<sequence length="143" mass="15317">MEVICSSSISMILGLSENTPKPRPSPNLSRFGAFYILRNRTARKAEGFDNPQAPTRLRPSRKLSCSYTLPTSPTLTTRLPGRGSTEISSPVELSTASKPLTSSSSCNIVNNPASECKTAPVLPTVSGLAYASLERATRQAKAF</sequence>
<keyword evidence="2" id="KW-0808">Transferase</keyword>
<comment type="caution">
    <text evidence="2">The sequence shown here is derived from an EMBL/GenBank/DDBJ whole genome shotgun (WGS) entry which is preliminary data.</text>
</comment>
<keyword evidence="3" id="KW-1185">Reference proteome</keyword>
<gene>
    <name evidence="2" type="ORF">STAS_09791</name>
</gene>